<evidence type="ECO:0000313" key="3">
    <source>
        <dbReference type="Proteomes" id="UP001497453"/>
    </source>
</evidence>
<feature type="domain" description="Protein kinase" evidence="1">
    <location>
        <begin position="27"/>
        <end position="380"/>
    </location>
</feature>
<reference evidence="3" key="1">
    <citation type="submission" date="2024-04" db="EMBL/GenBank/DDBJ databases">
        <authorList>
            <person name="Shaw F."/>
            <person name="Minotto A."/>
        </authorList>
    </citation>
    <scope>NUCLEOTIDE SEQUENCE [LARGE SCALE GENOMIC DNA]</scope>
</reference>
<dbReference type="PROSITE" id="PS50011">
    <property type="entry name" value="PROTEIN_KINASE_DOM"/>
    <property type="match status" value="1"/>
</dbReference>
<dbReference type="InterPro" id="IPR011009">
    <property type="entry name" value="Kinase-like_dom_sf"/>
</dbReference>
<dbReference type="SUPFAM" id="SSF56112">
    <property type="entry name" value="Protein kinase-like (PK-like)"/>
    <property type="match status" value="1"/>
</dbReference>
<keyword evidence="3" id="KW-1185">Reference proteome</keyword>
<evidence type="ECO:0000313" key="2">
    <source>
        <dbReference type="EMBL" id="CAL1706278.1"/>
    </source>
</evidence>
<organism evidence="2 3">
    <name type="scientific">Somion occarium</name>
    <dbReference type="NCBI Taxonomy" id="3059160"/>
    <lineage>
        <taxon>Eukaryota</taxon>
        <taxon>Fungi</taxon>
        <taxon>Dikarya</taxon>
        <taxon>Basidiomycota</taxon>
        <taxon>Agaricomycotina</taxon>
        <taxon>Agaricomycetes</taxon>
        <taxon>Polyporales</taxon>
        <taxon>Cerrenaceae</taxon>
        <taxon>Somion</taxon>
    </lineage>
</organism>
<dbReference type="Proteomes" id="UP001497453">
    <property type="component" value="Chromosome 4"/>
</dbReference>
<evidence type="ECO:0000259" key="1">
    <source>
        <dbReference type="PROSITE" id="PS50011"/>
    </source>
</evidence>
<protein>
    <recommendedName>
        <fullName evidence="1">Protein kinase domain-containing protein</fullName>
    </recommendedName>
</protein>
<sequence>MSSSIDHTGCRDRASLELQAVVEPSVARPTEPTTDGKFRQDYTVLWPSELFWRDHQPWLAERGYMLRPRYHPDWVASYKDTPDYPWDSEDGVVPLHSFLLDATRISDGEVVILKKVFRQRNPYEIDMNRYFSSEPLKSHPRNHCIQIYDVLAVPDDEDIFIMVMPLLRPCDDPRFETIGEVMEFLRQVFEGMQFLHQCRVAHRDCMDLNIMMDPKPMFPDLYHPMSDTMSREFTDEAKKPYTRTARPPKYYIIDFGLSLRFSPDDTNPLADPVEGGDRTVPEFQNSDEPRNPFPTDIYYLGNLIRETFLEKTTGLEFLKPLVDDMVQDDMTKRPTIDEVVERLSKVLRSLHWWNLRKRLVENIEAEDAMKRFRRRWRHFFRTVGYTLTFKSPLPVPHY</sequence>
<dbReference type="SMART" id="SM00220">
    <property type="entry name" value="S_TKc"/>
    <property type="match status" value="1"/>
</dbReference>
<dbReference type="Gene3D" id="1.10.510.10">
    <property type="entry name" value="Transferase(Phosphotransferase) domain 1"/>
    <property type="match status" value="1"/>
</dbReference>
<accession>A0ABP1DEM3</accession>
<name>A0ABP1DEM3_9APHY</name>
<dbReference type="InterPro" id="IPR000719">
    <property type="entry name" value="Prot_kinase_dom"/>
</dbReference>
<dbReference type="EMBL" id="OZ037947">
    <property type="protein sequence ID" value="CAL1706278.1"/>
    <property type="molecule type" value="Genomic_DNA"/>
</dbReference>
<gene>
    <name evidence="2" type="ORF">GFSPODELE1_LOCUS5793</name>
</gene>
<proteinExistence type="predicted"/>